<reference evidence="1" key="1">
    <citation type="journal article" date="2013" name="Environ. Microbiol.">
        <title>Microbiota from the distal guts of lean and obese adolescents exhibit partial functional redundancy besides clear differences in community structure.</title>
        <authorList>
            <person name="Ferrer M."/>
            <person name="Ruiz A."/>
            <person name="Lanza F."/>
            <person name="Haange S.B."/>
            <person name="Oberbach A."/>
            <person name="Till H."/>
            <person name="Bargiela R."/>
            <person name="Campoy C."/>
            <person name="Segura M.T."/>
            <person name="Richter M."/>
            <person name="von Bergen M."/>
            <person name="Seifert J."/>
            <person name="Suarez A."/>
        </authorList>
    </citation>
    <scope>NUCLEOTIDE SEQUENCE</scope>
</reference>
<evidence type="ECO:0000313" key="1">
    <source>
        <dbReference type="EMBL" id="EKC56506.1"/>
    </source>
</evidence>
<dbReference type="InterPro" id="IPR027417">
    <property type="entry name" value="P-loop_NTPase"/>
</dbReference>
<name>K1TB86_9ZZZZ</name>
<dbReference type="SUPFAM" id="SSF52540">
    <property type="entry name" value="P-loop containing nucleoside triphosphate hydrolases"/>
    <property type="match status" value="1"/>
</dbReference>
<feature type="non-terminal residue" evidence="1">
    <location>
        <position position="1"/>
    </location>
</feature>
<evidence type="ECO:0008006" key="2">
    <source>
        <dbReference type="Google" id="ProtNLM"/>
    </source>
</evidence>
<sequence>DADKIIVLDDGKITDMGSHSELMERSEIYREVYTSQQKGNKDEGGEN</sequence>
<dbReference type="EMBL" id="AJWY01010090">
    <property type="protein sequence ID" value="EKC56506.1"/>
    <property type="molecule type" value="Genomic_DNA"/>
</dbReference>
<gene>
    <name evidence="1" type="ORF">LEA_14802</name>
</gene>
<protein>
    <recommendedName>
        <fullName evidence="2">ABC transporter ATP-binding protein</fullName>
    </recommendedName>
</protein>
<dbReference type="Gene3D" id="3.40.50.300">
    <property type="entry name" value="P-loop containing nucleotide triphosphate hydrolases"/>
    <property type="match status" value="1"/>
</dbReference>
<dbReference type="AlphaFoldDB" id="K1TB86"/>
<proteinExistence type="predicted"/>
<organism evidence="1">
    <name type="scientific">human gut metagenome</name>
    <dbReference type="NCBI Taxonomy" id="408170"/>
    <lineage>
        <taxon>unclassified sequences</taxon>
        <taxon>metagenomes</taxon>
        <taxon>organismal metagenomes</taxon>
    </lineage>
</organism>
<comment type="caution">
    <text evidence="1">The sequence shown here is derived from an EMBL/GenBank/DDBJ whole genome shotgun (WGS) entry which is preliminary data.</text>
</comment>
<accession>K1TB86</accession>